<dbReference type="EMBL" id="CM000880">
    <property type="protein sequence ID" value="PNT76870.1"/>
    <property type="molecule type" value="Genomic_DNA"/>
</dbReference>
<dbReference type="EnsemblPlants" id="PNT76870">
    <property type="protein sequence ID" value="PNT76870"/>
    <property type="gene ID" value="BRADI_1g54983v3"/>
</dbReference>
<dbReference type="Gramene" id="PNT76870">
    <property type="protein sequence ID" value="PNT76870"/>
    <property type="gene ID" value="BRADI_1g54983v3"/>
</dbReference>
<organism evidence="1">
    <name type="scientific">Brachypodium distachyon</name>
    <name type="common">Purple false brome</name>
    <name type="synonym">Trachynia distachya</name>
    <dbReference type="NCBI Taxonomy" id="15368"/>
    <lineage>
        <taxon>Eukaryota</taxon>
        <taxon>Viridiplantae</taxon>
        <taxon>Streptophyta</taxon>
        <taxon>Embryophyta</taxon>
        <taxon>Tracheophyta</taxon>
        <taxon>Spermatophyta</taxon>
        <taxon>Magnoliopsida</taxon>
        <taxon>Liliopsida</taxon>
        <taxon>Poales</taxon>
        <taxon>Poaceae</taxon>
        <taxon>BOP clade</taxon>
        <taxon>Pooideae</taxon>
        <taxon>Stipodae</taxon>
        <taxon>Brachypodieae</taxon>
        <taxon>Brachypodium</taxon>
    </lineage>
</organism>
<keyword evidence="3" id="KW-1185">Reference proteome</keyword>
<proteinExistence type="predicted"/>
<sequence>MGQRLQRGTGMRKEEMGKKASLWKCMSARGGAELRQRRFSQTFSDFSFTPKFTNRRASLGQQLLLLKKELLSSKESLLFLHKIISDVTIILSYFGIIKENMCQSSYADCPDPG</sequence>
<protein>
    <submittedName>
        <fullName evidence="1 2">Uncharacterized protein</fullName>
    </submittedName>
</protein>
<dbReference type="Gramene" id="PNT76869">
    <property type="protein sequence ID" value="PNT76869"/>
    <property type="gene ID" value="BRADI_1g54983v3"/>
</dbReference>
<dbReference type="EnsemblPlants" id="PNT76869">
    <property type="protein sequence ID" value="PNT76869"/>
    <property type="gene ID" value="BRADI_1g54983v3"/>
</dbReference>
<evidence type="ECO:0000313" key="2">
    <source>
        <dbReference type="EnsemblPlants" id="PNT76869"/>
    </source>
</evidence>
<evidence type="ECO:0000313" key="1">
    <source>
        <dbReference type="EMBL" id="PNT76869.1"/>
    </source>
</evidence>
<evidence type="ECO:0000313" key="3">
    <source>
        <dbReference type="Proteomes" id="UP000008810"/>
    </source>
</evidence>
<reference evidence="1" key="2">
    <citation type="submission" date="2017-06" db="EMBL/GenBank/DDBJ databases">
        <title>WGS assembly of Brachypodium distachyon.</title>
        <authorList>
            <consortium name="The International Brachypodium Initiative"/>
            <person name="Lucas S."/>
            <person name="Harmon-Smith M."/>
            <person name="Lail K."/>
            <person name="Tice H."/>
            <person name="Grimwood J."/>
            <person name="Bruce D."/>
            <person name="Barry K."/>
            <person name="Shu S."/>
            <person name="Lindquist E."/>
            <person name="Wang M."/>
            <person name="Pitluck S."/>
            <person name="Vogel J.P."/>
            <person name="Garvin D.F."/>
            <person name="Mockler T.C."/>
            <person name="Schmutz J."/>
            <person name="Rokhsar D."/>
            <person name="Bevan M.W."/>
        </authorList>
    </citation>
    <scope>NUCLEOTIDE SEQUENCE</scope>
    <source>
        <strain evidence="1">Bd21</strain>
    </source>
</reference>
<name>A0A2K2DRG2_BRADI</name>
<reference evidence="2" key="3">
    <citation type="submission" date="2018-08" db="UniProtKB">
        <authorList>
            <consortium name="EnsemblPlants"/>
        </authorList>
    </citation>
    <scope>IDENTIFICATION</scope>
    <source>
        <strain evidence="2">cv. Bd21</strain>
    </source>
</reference>
<dbReference type="Proteomes" id="UP000008810">
    <property type="component" value="Chromosome 1"/>
</dbReference>
<dbReference type="AlphaFoldDB" id="A0A2K2DRG2"/>
<accession>A0A2K2DRG2</accession>
<gene>
    <name evidence="1" type="ORF">BRADI_1g54983v3</name>
</gene>
<reference evidence="1 2" key="1">
    <citation type="journal article" date="2010" name="Nature">
        <title>Genome sequencing and analysis of the model grass Brachypodium distachyon.</title>
        <authorList>
            <consortium name="International Brachypodium Initiative"/>
        </authorList>
    </citation>
    <scope>NUCLEOTIDE SEQUENCE [LARGE SCALE GENOMIC DNA]</scope>
    <source>
        <strain evidence="1 2">Bd21</strain>
    </source>
</reference>
<dbReference type="EMBL" id="CM000880">
    <property type="protein sequence ID" value="PNT76869.1"/>
    <property type="molecule type" value="Genomic_DNA"/>
</dbReference>
<dbReference type="InParanoid" id="A0A2K2DRG2"/>